<gene>
    <name evidence="5" type="primary">RvY_08606-1</name>
    <name evidence="5" type="synonym">RvY_08606.1</name>
    <name evidence="5" type="ORF">RvY_08606</name>
</gene>
<dbReference type="InterPro" id="IPR043504">
    <property type="entry name" value="Peptidase_S1_PA_chymotrypsin"/>
</dbReference>
<dbReference type="PANTHER" id="PTHR24256">
    <property type="entry name" value="TRYPTASE-RELATED"/>
    <property type="match status" value="1"/>
</dbReference>
<dbReference type="GO" id="GO:0004252">
    <property type="term" value="F:serine-type endopeptidase activity"/>
    <property type="evidence" value="ECO:0007669"/>
    <property type="project" value="InterPro"/>
</dbReference>
<evidence type="ECO:0000313" key="5">
    <source>
        <dbReference type="EMBL" id="GAU97281.1"/>
    </source>
</evidence>
<dbReference type="PROSITE" id="PS00134">
    <property type="entry name" value="TRYPSIN_HIS"/>
    <property type="match status" value="1"/>
</dbReference>
<proteinExistence type="inferred from homology"/>
<evidence type="ECO:0000256" key="1">
    <source>
        <dbReference type="ARBA" id="ARBA00023157"/>
    </source>
</evidence>
<keyword evidence="3" id="KW-0645">Protease</keyword>
<dbReference type="Proteomes" id="UP000186922">
    <property type="component" value="Unassembled WGS sequence"/>
</dbReference>
<dbReference type="GO" id="GO:0006508">
    <property type="term" value="P:proteolysis"/>
    <property type="evidence" value="ECO:0007669"/>
    <property type="project" value="UniProtKB-KW"/>
</dbReference>
<keyword evidence="1" id="KW-1015">Disulfide bond</keyword>
<evidence type="ECO:0000256" key="3">
    <source>
        <dbReference type="RuleBase" id="RU363034"/>
    </source>
</evidence>
<dbReference type="AlphaFoldDB" id="A0A1D1V6G9"/>
<dbReference type="InterPro" id="IPR009003">
    <property type="entry name" value="Peptidase_S1_PA"/>
</dbReference>
<dbReference type="STRING" id="947166.A0A1D1V6G9"/>
<keyword evidence="3" id="KW-0720">Serine protease</keyword>
<evidence type="ECO:0000256" key="2">
    <source>
        <dbReference type="ARBA" id="ARBA00024195"/>
    </source>
</evidence>
<comment type="similarity">
    <text evidence="2">Belongs to the peptidase S1 family. CLIP subfamily.</text>
</comment>
<protein>
    <recommendedName>
        <fullName evidence="4">Peptidase S1 domain-containing protein</fullName>
    </recommendedName>
</protein>
<comment type="caution">
    <text evidence="5">The sequence shown here is derived from an EMBL/GenBank/DDBJ whole genome shotgun (WGS) entry which is preliminary data.</text>
</comment>
<dbReference type="SUPFAM" id="SSF50494">
    <property type="entry name" value="Trypsin-like serine proteases"/>
    <property type="match status" value="1"/>
</dbReference>
<name>A0A1D1V6G9_RAMVA</name>
<keyword evidence="6" id="KW-1185">Reference proteome</keyword>
<reference evidence="5 6" key="1">
    <citation type="journal article" date="2016" name="Nat. Commun.">
        <title>Extremotolerant tardigrade genome and improved radiotolerance of human cultured cells by tardigrade-unique protein.</title>
        <authorList>
            <person name="Hashimoto T."/>
            <person name="Horikawa D.D."/>
            <person name="Saito Y."/>
            <person name="Kuwahara H."/>
            <person name="Kozuka-Hata H."/>
            <person name="Shin-I T."/>
            <person name="Minakuchi Y."/>
            <person name="Ohishi K."/>
            <person name="Motoyama A."/>
            <person name="Aizu T."/>
            <person name="Enomoto A."/>
            <person name="Kondo K."/>
            <person name="Tanaka S."/>
            <person name="Hara Y."/>
            <person name="Koshikawa S."/>
            <person name="Sagara H."/>
            <person name="Miura T."/>
            <person name="Yokobori S."/>
            <person name="Miyagawa K."/>
            <person name="Suzuki Y."/>
            <person name="Kubo T."/>
            <person name="Oyama M."/>
            <person name="Kohara Y."/>
            <person name="Fujiyama A."/>
            <person name="Arakawa K."/>
            <person name="Katayama T."/>
            <person name="Toyoda A."/>
            <person name="Kunieda T."/>
        </authorList>
    </citation>
    <scope>NUCLEOTIDE SEQUENCE [LARGE SCALE GENOMIC DNA]</scope>
    <source>
        <strain evidence="5 6">YOKOZUNA-1</strain>
    </source>
</reference>
<dbReference type="OrthoDB" id="10061449at2759"/>
<organism evidence="5 6">
    <name type="scientific">Ramazzottius varieornatus</name>
    <name type="common">Water bear</name>
    <name type="synonym">Tardigrade</name>
    <dbReference type="NCBI Taxonomy" id="947166"/>
    <lineage>
        <taxon>Eukaryota</taxon>
        <taxon>Metazoa</taxon>
        <taxon>Ecdysozoa</taxon>
        <taxon>Tardigrada</taxon>
        <taxon>Eutardigrada</taxon>
        <taxon>Parachela</taxon>
        <taxon>Hypsibioidea</taxon>
        <taxon>Ramazzottiidae</taxon>
        <taxon>Ramazzottius</taxon>
    </lineage>
</organism>
<dbReference type="InterPro" id="IPR033116">
    <property type="entry name" value="TRYPSIN_SER"/>
</dbReference>
<dbReference type="PRINTS" id="PR00722">
    <property type="entry name" value="CHYMOTRYPSIN"/>
</dbReference>
<dbReference type="SMART" id="SM00020">
    <property type="entry name" value="Tryp_SPc"/>
    <property type="match status" value="1"/>
</dbReference>
<feature type="domain" description="Peptidase S1" evidence="4">
    <location>
        <begin position="70"/>
        <end position="346"/>
    </location>
</feature>
<dbReference type="InterPro" id="IPR001314">
    <property type="entry name" value="Peptidase_S1A"/>
</dbReference>
<sequence length="383" mass="42575">MCCDPTHQYRALMLFQSLLIYDTTERMRSACEMIQFFGFILLLVGDIAEPFSMGRDAPDTLSFAPQRSFIIGGVSAPPHLYGWMVSLQRNFTNDEGNDEWFHICGGSLITDRLILTAAHCVFARQEKDGLSKLIAPTELKIVVGIKDLNSSYAIDHEMAVELIIPHEGFDPADAQMAKDIAIVRLKCSVTYLSSLLSIERVELPDNASANSSTPALTEYLIMGWGLTSKKSERNSSDVNTVDEKSLKLQVASSSLVDLETCKNIWRGVVDSTDALICTDSSNTDVCQGDSGGPLIERYLLPGDSRWRHRILGIASFSSAGCGKPGQAAMFTSVEKYLHDFIKPAMDQTRPDTRAKKCKSLFEHTYTGKFKKLLNTFRRGRRMT</sequence>
<dbReference type="PROSITE" id="PS50240">
    <property type="entry name" value="TRYPSIN_DOM"/>
    <property type="match status" value="1"/>
</dbReference>
<dbReference type="Pfam" id="PF00089">
    <property type="entry name" value="Trypsin"/>
    <property type="match status" value="1"/>
</dbReference>
<dbReference type="InterPro" id="IPR051487">
    <property type="entry name" value="Ser/Thr_Proteases_Immune/Dev"/>
</dbReference>
<dbReference type="PROSITE" id="PS00135">
    <property type="entry name" value="TRYPSIN_SER"/>
    <property type="match status" value="1"/>
</dbReference>
<accession>A0A1D1V6G9</accession>
<dbReference type="InterPro" id="IPR018114">
    <property type="entry name" value="TRYPSIN_HIS"/>
</dbReference>
<evidence type="ECO:0000259" key="4">
    <source>
        <dbReference type="PROSITE" id="PS50240"/>
    </source>
</evidence>
<evidence type="ECO:0000313" key="6">
    <source>
        <dbReference type="Proteomes" id="UP000186922"/>
    </source>
</evidence>
<keyword evidence="3" id="KW-0378">Hydrolase</keyword>
<dbReference type="EMBL" id="BDGG01000004">
    <property type="protein sequence ID" value="GAU97281.1"/>
    <property type="molecule type" value="Genomic_DNA"/>
</dbReference>
<dbReference type="CDD" id="cd00190">
    <property type="entry name" value="Tryp_SPc"/>
    <property type="match status" value="1"/>
</dbReference>
<dbReference type="Gene3D" id="2.40.10.10">
    <property type="entry name" value="Trypsin-like serine proteases"/>
    <property type="match status" value="1"/>
</dbReference>
<dbReference type="FunFam" id="2.40.10.10:FF:000068">
    <property type="entry name" value="transmembrane protease serine 2"/>
    <property type="match status" value="1"/>
</dbReference>
<dbReference type="InterPro" id="IPR001254">
    <property type="entry name" value="Trypsin_dom"/>
</dbReference>